<evidence type="ECO:0000313" key="1">
    <source>
        <dbReference type="EMBL" id="KAI0064641.1"/>
    </source>
</evidence>
<name>A0ACB8T9C5_9AGAM</name>
<proteinExistence type="predicted"/>
<evidence type="ECO:0000313" key="2">
    <source>
        <dbReference type="Proteomes" id="UP000814140"/>
    </source>
</evidence>
<keyword evidence="2" id="KW-1185">Reference proteome</keyword>
<gene>
    <name evidence="1" type="ORF">BV25DRAFT_1869288</name>
</gene>
<protein>
    <submittedName>
        <fullName evidence="1">Uncharacterized protein</fullName>
    </submittedName>
</protein>
<reference evidence="1" key="1">
    <citation type="submission" date="2021-03" db="EMBL/GenBank/DDBJ databases">
        <authorList>
            <consortium name="DOE Joint Genome Institute"/>
            <person name="Ahrendt S."/>
            <person name="Looney B.P."/>
            <person name="Miyauchi S."/>
            <person name="Morin E."/>
            <person name="Drula E."/>
            <person name="Courty P.E."/>
            <person name="Chicoki N."/>
            <person name="Fauchery L."/>
            <person name="Kohler A."/>
            <person name="Kuo A."/>
            <person name="Labutti K."/>
            <person name="Pangilinan J."/>
            <person name="Lipzen A."/>
            <person name="Riley R."/>
            <person name="Andreopoulos W."/>
            <person name="He G."/>
            <person name="Johnson J."/>
            <person name="Barry K.W."/>
            <person name="Grigoriev I.V."/>
            <person name="Nagy L."/>
            <person name="Hibbett D."/>
            <person name="Henrissat B."/>
            <person name="Matheny P.B."/>
            <person name="Labbe J."/>
            <person name="Martin F."/>
        </authorList>
    </citation>
    <scope>NUCLEOTIDE SEQUENCE</scope>
    <source>
        <strain evidence="1">HHB10654</strain>
    </source>
</reference>
<sequence length="876" mass="99565">MSTGLVRQLRLLLESSPQALPAPDVYSLVDAFVLECSASHKPEVLLFRLEDELQAIHRDSINLAASEQTETFLTVLRRLEPVLSSTSLISTWFELVLRPALREPKLSRGAVAHAKDLVIEALEKADTNYPDKQGEFRRRILDLYLLDAFNEGSGDDVLEWAELPADDREKRNVWKANLEDILVRFGMDKPEALLTQVFHCFASPSSRLQLLGLLNRYTSQPSFDRHACILASHPLMSSILTSLLVDNSTTVCTIGLTMLTRLLPILAVKECGSLRRMLPQLFAILARIICWRERELKGTLETDGDQKEGEADATPQTAVEGPSRALDIHPELEWERLELVFNSTAAPAPSPRQYFTFLYYLFPCNLVAFLREPAEYLTERHAENPYAVNWDEALDHEQIKTRSEILLRQHVTHPQIIWRNAATEISETEFFASYDVPRIVAECLLLEIRNSQLGLQPHIATPVRAESATVIGDEQTTEIPEYQSPSSTPPLKAVEVCGKPRVSLQEMVNTSITLKSHLDVELVDPTPIWPYCLFPLDPGASSVAATPDPAASAATSPERGGTVPSHVVQAISGLQREVLLLKTELNFESWLARENVKQIGRLYEQRIMSRNAEVERQGLHNKLREYKTEVAELRRHLREHTEQTALTKKKYADWNTELQRKLEVLREQKRSWTSETAALRLAEKEVRAHHAAQGILLAEAEQRVFQLETSVKENAHKVDRLRDYEKRIEQLMTLQKLWDADVQKYKDQSELMKVLLSQYKKMELRLDTYEKTHAELEEQARVSRRQIQTLEAKLSAARKMHSNRPQSTQHATYIKDAATKFMDDNNRLRKVNAELTEEIEEMKAMVEVLRAQVSGHSGVLVDPTRSPVIGSALHLS</sequence>
<comment type="caution">
    <text evidence="1">The sequence shown here is derived from an EMBL/GenBank/DDBJ whole genome shotgun (WGS) entry which is preliminary data.</text>
</comment>
<organism evidence="1 2">
    <name type="scientific">Artomyces pyxidatus</name>
    <dbReference type="NCBI Taxonomy" id="48021"/>
    <lineage>
        <taxon>Eukaryota</taxon>
        <taxon>Fungi</taxon>
        <taxon>Dikarya</taxon>
        <taxon>Basidiomycota</taxon>
        <taxon>Agaricomycotina</taxon>
        <taxon>Agaricomycetes</taxon>
        <taxon>Russulales</taxon>
        <taxon>Auriscalpiaceae</taxon>
        <taxon>Artomyces</taxon>
    </lineage>
</organism>
<dbReference type="EMBL" id="MU277198">
    <property type="protein sequence ID" value="KAI0064641.1"/>
    <property type="molecule type" value="Genomic_DNA"/>
</dbReference>
<reference evidence="1" key="2">
    <citation type="journal article" date="2022" name="New Phytol.">
        <title>Evolutionary transition to the ectomycorrhizal habit in the genomes of a hyperdiverse lineage of mushroom-forming fungi.</title>
        <authorList>
            <person name="Looney B."/>
            <person name="Miyauchi S."/>
            <person name="Morin E."/>
            <person name="Drula E."/>
            <person name="Courty P.E."/>
            <person name="Kohler A."/>
            <person name="Kuo A."/>
            <person name="LaButti K."/>
            <person name="Pangilinan J."/>
            <person name="Lipzen A."/>
            <person name="Riley R."/>
            <person name="Andreopoulos W."/>
            <person name="He G."/>
            <person name="Johnson J."/>
            <person name="Nolan M."/>
            <person name="Tritt A."/>
            <person name="Barry K.W."/>
            <person name="Grigoriev I.V."/>
            <person name="Nagy L.G."/>
            <person name="Hibbett D."/>
            <person name="Henrissat B."/>
            <person name="Matheny P.B."/>
            <person name="Labbe J."/>
            <person name="Martin F.M."/>
        </authorList>
    </citation>
    <scope>NUCLEOTIDE SEQUENCE</scope>
    <source>
        <strain evidence="1">HHB10654</strain>
    </source>
</reference>
<accession>A0ACB8T9C5</accession>
<dbReference type="Proteomes" id="UP000814140">
    <property type="component" value="Unassembled WGS sequence"/>
</dbReference>